<proteinExistence type="predicted"/>
<sequence>MDIDALKRSKLKRTYSIMETAMSKGKGKQVMARLEQNAWKPNKIPVEIFNLIIKHLPRSTIQAMRLVNREFEANVSEHLFKYVVVPFRPEIYGILSEPSTFQSSIMLQDKGMRIFQGFGRHIRHFAMSFEVDVAKLTNPPIKHDHDTIVTFWGSYKWPFQSYNRYAQLEGLEQRADETHTMTKALQFVENAEELGLSIDGGLGWLAGPDVNQMVVDRGEKPEVFGSSRFVRESSQSTSLQRRNNRPSRSELSTKQRSMLQQMLVEAGYRNEVLGESLNDTHSDAGQASTANAASTQGPDGRRRRMIPYAQFEEGLARIIVGESRNDSSAATTEEDRDFFDGDIVSSEGEAEGNSQGEGSGVTVPSLSAADDLVSSVYNGFDRTVEENEDRASTGWKKPNPYPLKPNDLTGAQKEMLLELEWAQRAFMQTFTISVIDSPVTFVGVKKLTIARLPNTHLPILVRDDFWDSLPNLNLLSLGIIPDWRELAKLPTGWVQDNRLLPSKAVTGVFQLLFKQISQRQNIQSLHFEWICGGEYAPGLFCRNQHVLAAPVVSHSIEMINRVEEKEVLSLPYIQNLSLKNCWFSPHIFTRFVKDLKRCNLQHLTLDSVSLTAFIRPGAHPTPLISHALNHQHIWAQAMAANVGVGHQFVPLPVLNQPGVPGIAGPPAPLPVVAHNPNVQPGWLNQPRYGSWAQVIDTLTPGSRLADFRYDRGFDEEPEPKEQSGFKKLVFKSCGYVRIPFDFDQSSLPHHSLNSRSSAPFSVTRRINDYESMMMKSGDNLLGSVTNTMIDHEVKTLEEAWNMNFGWGSPTSRQVIEAKQDGIMHAGVARFSGSIEAPAPDAEMTDL</sequence>
<evidence type="ECO:0000313" key="2">
    <source>
        <dbReference type="EMBL" id="QSZ34794.1"/>
    </source>
</evidence>
<evidence type="ECO:0000313" key="3">
    <source>
        <dbReference type="Proteomes" id="UP000672032"/>
    </source>
</evidence>
<feature type="region of interest" description="Disordered" evidence="1">
    <location>
        <begin position="277"/>
        <end position="303"/>
    </location>
</feature>
<name>A0A8A3PIF3_9HELO</name>
<dbReference type="OrthoDB" id="4194555at2759"/>
<feature type="compositionally biased region" description="Polar residues" evidence="1">
    <location>
        <begin position="277"/>
        <end position="297"/>
    </location>
</feature>
<dbReference type="Proteomes" id="UP000672032">
    <property type="component" value="Chromosome 5"/>
</dbReference>
<feature type="region of interest" description="Disordered" evidence="1">
    <location>
        <begin position="324"/>
        <end position="364"/>
    </location>
</feature>
<dbReference type="AlphaFoldDB" id="A0A8A3PIF3"/>
<evidence type="ECO:0008006" key="4">
    <source>
        <dbReference type="Google" id="ProtNLM"/>
    </source>
</evidence>
<feature type="compositionally biased region" description="Polar residues" evidence="1">
    <location>
        <begin position="232"/>
        <end position="241"/>
    </location>
</feature>
<evidence type="ECO:0000256" key="1">
    <source>
        <dbReference type="SAM" id="MobiDB-lite"/>
    </source>
</evidence>
<dbReference type="EMBL" id="CP063409">
    <property type="protein sequence ID" value="QSZ34794.1"/>
    <property type="molecule type" value="Genomic_DNA"/>
</dbReference>
<accession>A0A8A3PIF3</accession>
<feature type="region of interest" description="Disordered" evidence="1">
    <location>
        <begin position="383"/>
        <end position="405"/>
    </location>
</feature>
<reference evidence="2" key="1">
    <citation type="submission" date="2020-10" db="EMBL/GenBank/DDBJ databases">
        <title>Genome Sequence of Monilinia vaccinii-corymbosi Sheds Light on Mummy Berry Disease Infection of Blueberry and Mating Type.</title>
        <authorList>
            <person name="Yow A.G."/>
            <person name="Zhang Y."/>
            <person name="Bansal K."/>
            <person name="Eacker S.M."/>
            <person name="Sullivan S."/>
            <person name="Liachko I."/>
            <person name="Cubeta M.A."/>
            <person name="Rollins J.A."/>
            <person name="Ashrafi H."/>
        </authorList>
    </citation>
    <scope>NUCLEOTIDE SEQUENCE</scope>
    <source>
        <strain evidence="2">RL-1</strain>
    </source>
</reference>
<protein>
    <recommendedName>
        <fullName evidence="4">F-box domain-containing protein</fullName>
    </recommendedName>
</protein>
<gene>
    <name evidence="2" type="ORF">DSL72_007652</name>
</gene>
<organism evidence="2 3">
    <name type="scientific">Monilinia vaccinii-corymbosi</name>
    <dbReference type="NCBI Taxonomy" id="61207"/>
    <lineage>
        <taxon>Eukaryota</taxon>
        <taxon>Fungi</taxon>
        <taxon>Dikarya</taxon>
        <taxon>Ascomycota</taxon>
        <taxon>Pezizomycotina</taxon>
        <taxon>Leotiomycetes</taxon>
        <taxon>Helotiales</taxon>
        <taxon>Sclerotiniaceae</taxon>
        <taxon>Monilinia</taxon>
    </lineage>
</organism>
<keyword evidence="3" id="KW-1185">Reference proteome</keyword>
<feature type="region of interest" description="Disordered" evidence="1">
    <location>
        <begin position="225"/>
        <end position="257"/>
    </location>
</feature>